<name>A0A2A5AV45_9GAMM</name>
<dbReference type="Pfam" id="PF05973">
    <property type="entry name" value="Gp49"/>
    <property type="match status" value="1"/>
</dbReference>
<evidence type="ECO:0000313" key="1">
    <source>
        <dbReference type="EMBL" id="PCJ23173.1"/>
    </source>
</evidence>
<evidence type="ECO:0000313" key="2">
    <source>
        <dbReference type="Proteomes" id="UP000218327"/>
    </source>
</evidence>
<dbReference type="Proteomes" id="UP000218327">
    <property type="component" value="Unassembled WGS sequence"/>
</dbReference>
<dbReference type="InterPro" id="IPR009241">
    <property type="entry name" value="HigB-like"/>
</dbReference>
<proteinExistence type="predicted"/>
<sequence length="121" mass="13785">MPRFKKRGLEFLGSSLKDLKALPMKVKRQVGFDLDMVQGGEVPTSAKKMKGISGVVELIELYNKDTYRAVYVTNIGDLVYVLHCFKKKSKSGIKTPKEDIDLIRQRLRLARELSKKKETTP</sequence>
<organism evidence="1 2">
    <name type="scientific">SAR86 cluster bacterium</name>
    <dbReference type="NCBI Taxonomy" id="2030880"/>
    <lineage>
        <taxon>Bacteria</taxon>
        <taxon>Pseudomonadati</taxon>
        <taxon>Pseudomonadota</taxon>
        <taxon>Gammaproteobacteria</taxon>
        <taxon>SAR86 cluster</taxon>
    </lineage>
</organism>
<protein>
    <recommendedName>
        <fullName evidence="3">Addiction module toxin RelE</fullName>
    </recommendedName>
</protein>
<comment type="caution">
    <text evidence="1">The sequence shown here is derived from an EMBL/GenBank/DDBJ whole genome shotgun (WGS) entry which is preliminary data.</text>
</comment>
<accession>A0A2A5AV45</accession>
<reference evidence="2" key="1">
    <citation type="submission" date="2017-08" db="EMBL/GenBank/DDBJ databases">
        <title>A dynamic microbial community with high functional redundancy inhabits the cold, oxic subseafloor aquifer.</title>
        <authorList>
            <person name="Tully B.J."/>
            <person name="Wheat C.G."/>
            <person name="Glazer B.T."/>
            <person name="Huber J.A."/>
        </authorList>
    </citation>
    <scope>NUCLEOTIDE SEQUENCE [LARGE SCALE GENOMIC DNA]</scope>
</reference>
<dbReference type="AlphaFoldDB" id="A0A2A5AV45"/>
<gene>
    <name evidence="1" type="ORF">COA96_12410</name>
</gene>
<evidence type="ECO:0008006" key="3">
    <source>
        <dbReference type="Google" id="ProtNLM"/>
    </source>
</evidence>
<dbReference type="EMBL" id="NVVJ01000043">
    <property type="protein sequence ID" value="PCJ23173.1"/>
    <property type="molecule type" value="Genomic_DNA"/>
</dbReference>